<organism evidence="2 3">
    <name type="scientific">Rhodobacter capsulatus</name>
    <name type="common">Rhodopseudomonas capsulata</name>
    <dbReference type="NCBI Taxonomy" id="1061"/>
    <lineage>
        <taxon>Bacteria</taxon>
        <taxon>Pseudomonadati</taxon>
        <taxon>Pseudomonadota</taxon>
        <taxon>Alphaproteobacteria</taxon>
        <taxon>Rhodobacterales</taxon>
        <taxon>Rhodobacter group</taxon>
        <taxon>Rhodobacter</taxon>
    </lineage>
</organism>
<name>A0A1G7K7T1_RHOCA</name>
<dbReference type="InterPro" id="IPR001584">
    <property type="entry name" value="Integrase_cat-core"/>
</dbReference>
<protein>
    <submittedName>
        <fullName evidence="2">Putative transposase</fullName>
    </submittedName>
</protein>
<evidence type="ECO:0000259" key="1">
    <source>
        <dbReference type="PROSITE" id="PS50994"/>
    </source>
</evidence>
<gene>
    <name evidence="2" type="ORF">SAMN04244550_02082</name>
</gene>
<dbReference type="InterPro" id="IPR004189">
    <property type="entry name" value="Phage_Mu_transposase"/>
</dbReference>
<dbReference type="Proteomes" id="UP000183812">
    <property type="component" value="Unassembled WGS sequence"/>
</dbReference>
<dbReference type="Gene3D" id="3.30.420.10">
    <property type="entry name" value="Ribonuclease H-like superfamily/Ribonuclease H"/>
    <property type="match status" value="1"/>
</dbReference>
<dbReference type="GO" id="GO:0004803">
    <property type="term" value="F:transposase activity"/>
    <property type="evidence" value="ECO:0007669"/>
    <property type="project" value="InterPro"/>
</dbReference>
<dbReference type="InterPro" id="IPR012337">
    <property type="entry name" value="RNaseH-like_sf"/>
</dbReference>
<dbReference type="GO" id="GO:0003677">
    <property type="term" value="F:DNA binding"/>
    <property type="evidence" value="ECO:0007669"/>
    <property type="project" value="InterPro"/>
</dbReference>
<dbReference type="AlphaFoldDB" id="A0A1G7K7T1"/>
<dbReference type="Pfam" id="PF09039">
    <property type="entry name" value="HTH_Tnp_Mu_2"/>
    <property type="match status" value="1"/>
</dbReference>
<dbReference type="Gene3D" id="1.10.10.60">
    <property type="entry name" value="Homeodomain-like"/>
    <property type="match status" value="1"/>
</dbReference>
<proteinExistence type="predicted"/>
<dbReference type="GO" id="GO:0006313">
    <property type="term" value="P:DNA transposition"/>
    <property type="evidence" value="ECO:0007669"/>
    <property type="project" value="InterPro"/>
</dbReference>
<dbReference type="InterPro" id="IPR036397">
    <property type="entry name" value="RNaseH_sf"/>
</dbReference>
<dbReference type="Pfam" id="PF02914">
    <property type="entry name" value="DDE_2"/>
    <property type="match status" value="1"/>
</dbReference>
<dbReference type="OrthoDB" id="5287589at2"/>
<evidence type="ECO:0000313" key="2">
    <source>
        <dbReference type="EMBL" id="SDF33232.1"/>
    </source>
</evidence>
<dbReference type="SUPFAM" id="SSF53098">
    <property type="entry name" value="Ribonuclease H-like"/>
    <property type="match status" value="1"/>
</dbReference>
<evidence type="ECO:0000313" key="3">
    <source>
        <dbReference type="Proteomes" id="UP000183812"/>
    </source>
</evidence>
<dbReference type="EMBL" id="FNAY01000009">
    <property type="protein sequence ID" value="SDF33232.1"/>
    <property type="molecule type" value="Genomic_DNA"/>
</dbReference>
<accession>A0A1G7K7T1</accession>
<dbReference type="RefSeq" id="WP_081348874.1">
    <property type="nucleotide sequence ID" value="NZ_CP119563.1"/>
</dbReference>
<dbReference type="PROSITE" id="PS50994">
    <property type="entry name" value="INTEGRASE"/>
    <property type="match status" value="1"/>
</dbReference>
<dbReference type="GO" id="GO:0015074">
    <property type="term" value="P:DNA integration"/>
    <property type="evidence" value="ECO:0007669"/>
    <property type="project" value="InterPro"/>
</dbReference>
<dbReference type="InterPro" id="IPR015126">
    <property type="entry name" value="Mu_I-gamma"/>
</dbReference>
<feature type="domain" description="Integrase catalytic" evidence="1">
    <location>
        <begin position="248"/>
        <end position="455"/>
    </location>
</feature>
<sequence>MIVLLRSVLGFGPIPKHRTSAGAWLSRNGIATTKVSVKGGQADAVHLSDLPEEVRSAYELRQIEAAGLDGGEFDAEAHDLFAAATPHMRKVALRKAEIARFLVKAGVRNGRGVTRAVETTAQATFGKDLTNRQALRRISQAVEGVDPVNFAPALLHDYARTGSPEAEISEEAWSYFMTTLRDAGPEFPLVQAWRDVRDVGAKCGWSWPSYSTVWKRWDALPEAQKLHARLGREAAVKALAMPVTRAKTSIKPLEWVSLDGRTLDFWVDFGDGKPVRPLMVALIDSATNFVLGYELDRSENAVAVGRVIRKVCMEHGIFDRLYPDNGSAFASHYVAGGAKHKWRGKGKAEGDVVPLGVCHHLGIEMTFAIPKNAQAKAAERTFATISRTIDDRPEFKGAHAGHAPGAAPDDSIVPVAFDVAARVIQREIERHNHEEGRKGQGARGRSYAQMFRDGLAGRIVRRPTSQQLYWASLIYTAASVDRFGRVHVGTWSYGGPETQDALLRHHKQGQILIGRDPDNFEAPAVAFDSDGYLICKGIEPVKAGAYDSVKGALEAAKNRKAARQAVAAAEAANGYLTDAKMAAALAALDTLDTPKGSEPEPKAKVVGARFGGTLKPERKAVEKPKAATVPEEFLRNMDAAIAAKLAGGERLA</sequence>
<reference evidence="2 3" key="1">
    <citation type="submission" date="2016-10" db="EMBL/GenBank/DDBJ databases">
        <authorList>
            <person name="de Groot N.N."/>
        </authorList>
    </citation>
    <scope>NUCLEOTIDE SEQUENCE [LARGE SCALE GENOMIC DNA]</scope>
    <source>
        <strain evidence="3">DSM 938 / 37b4</strain>
    </source>
</reference>